<evidence type="ECO:0000313" key="3">
    <source>
        <dbReference type="Proteomes" id="UP000230843"/>
    </source>
</evidence>
<proteinExistence type="predicted"/>
<protein>
    <submittedName>
        <fullName evidence="2">Uncharacterized protein</fullName>
    </submittedName>
</protein>
<name>A0A2M7Z740_9BACT</name>
<accession>A0A2M7Z740</accession>
<evidence type="ECO:0000256" key="1">
    <source>
        <dbReference type="SAM" id="Phobius"/>
    </source>
</evidence>
<feature type="transmembrane region" description="Helical" evidence="1">
    <location>
        <begin position="5"/>
        <end position="22"/>
    </location>
</feature>
<dbReference type="AlphaFoldDB" id="A0A2M7Z740"/>
<sequence length="194" mass="21800">MKKRLITWGIIVITMFAVIWLAKSPTSEENKFNESNAAKTFQSDLVETGIEAVGQPIEGFDAFMLLKAFPGLFESDFADVKSLEGIYEYKDGELTYKRTTGQPVTSAEKTISNEGYEKLLKNVSKRLGMKIEGDKSAKELVQELLKKEEGKGGLFLNNSFITDFEECMKAGYPVMESYPRQCKTEDGNSFVEKI</sequence>
<comment type="caution">
    <text evidence="2">The sequence shown here is derived from an EMBL/GenBank/DDBJ whole genome shotgun (WGS) entry which is preliminary data.</text>
</comment>
<organism evidence="2 3">
    <name type="scientific">Candidatus Magasanikbacteria bacterium CG_4_9_14_3_um_filter_32_9</name>
    <dbReference type="NCBI Taxonomy" id="1974644"/>
    <lineage>
        <taxon>Bacteria</taxon>
        <taxon>Candidatus Magasanikiibacteriota</taxon>
    </lineage>
</organism>
<dbReference type="Proteomes" id="UP000230843">
    <property type="component" value="Unassembled WGS sequence"/>
</dbReference>
<reference evidence="3" key="1">
    <citation type="submission" date="2017-09" db="EMBL/GenBank/DDBJ databases">
        <title>Depth-based differentiation of microbial function through sediment-hosted aquifers and enrichment of novel symbionts in the deep terrestrial subsurface.</title>
        <authorList>
            <person name="Probst A.J."/>
            <person name="Ladd B."/>
            <person name="Jarett J.K."/>
            <person name="Geller-Mcgrath D.E."/>
            <person name="Sieber C.M.K."/>
            <person name="Emerson J.B."/>
            <person name="Anantharaman K."/>
            <person name="Thomas B.C."/>
            <person name="Malmstrom R."/>
            <person name="Stieglmeier M."/>
            <person name="Klingl A."/>
            <person name="Woyke T."/>
            <person name="Ryan C.M."/>
            <person name="Banfield J.F."/>
        </authorList>
    </citation>
    <scope>NUCLEOTIDE SEQUENCE [LARGE SCALE GENOMIC DNA]</scope>
</reference>
<gene>
    <name evidence="2" type="ORF">CO137_01750</name>
</gene>
<keyword evidence="1" id="KW-0472">Membrane</keyword>
<dbReference type="EMBL" id="PFVJ01000037">
    <property type="protein sequence ID" value="PJA89931.1"/>
    <property type="molecule type" value="Genomic_DNA"/>
</dbReference>
<keyword evidence="1" id="KW-0812">Transmembrane</keyword>
<keyword evidence="1" id="KW-1133">Transmembrane helix</keyword>
<evidence type="ECO:0000313" key="2">
    <source>
        <dbReference type="EMBL" id="PJA89931.1"/>
    </source>
</evidence>